<dbReference type="Pfam" id="PF05635">
    <property type="entry name" value="23S_rRNA_IVP"/>
    <property type="match status" value="1"/>
</dbReference>
<gene>
    <name evidence="1" type="ORF">RM540_04645</name>
</gene>
<organism evidence="1 2">
    <name type="scientific">Rubrivirga litoralis</name>
    <dbReference type="NCBI Taxonomy" id="3075598"/>
    <lineage>
        <taxon>Bacteria</taxon>
        <taxon>Pseudomonadati</taxon>
        <taxon>Rhodothermota</taxon>
        <taxon>Rhodothermia</taxon>
        <taxon>Rhodothermales</taxon>
        <taxon>Rubricoccaceae</taxon>
        <taxon>Rubrivirga</taxon>
    </lineage>
</organism>
<dbReference type="PANTHER" id="PTHR38471:SF2">
    <property type="entry name" value="FOUR HELIX BUNDLE PROTEIN"/>
    <property type="match status" value="1"/>
</dbReference>
<protein>
    <submittedName>
        <fullName evidence="1">Four helix bundle protein</fullName>
    </submittedName>
</protein>
<sequence length="128" mass="14691">MAIREVRELHVYGEAFACAMALFEQSKRWPKEEQYALTDQVRRSSRSVCANLSEAWAKRGYPRHFASKLSDAHAEAEETLTWVRFAERCGYLDADVATALAAQYRQINAGLLRMISTRDRWCAPAHRP</sequence>
<dbReference type="NCBIfam" id="TIGR02436">
    <property type="entry name" value="four helix bundle protein"/>
    <property type="match status" value="1"/>
</dbReference>
<dbReference type="Proteomes" id="UP001267426">
    <property type="component" value="Unassembled WGS sequence"/>
</dbReference>
<dbReference type="SUPFAM" id="SSF158446">
    <property type="entry name" value="IVS-encoded protein-like"/>
    <property type="match status" value="1"/>
</dbReference>
<dbReference type="EMBL" id="JAVRHT010000007">
    <property type="protein sequence ID" value="MDT0631031.1"/>
    <property type="molecule type" value="Genomic_DNA"/>
</dbReference>
<dbReference type="InterPro" id="IPR036583">
    <property type="entry name" value="23S_rRNA_IVS_sf"/>
</dbReference>
<accession>A0ABU3BP09</accession>
<reference evidence="1 2" key="1">
    <citation type="submission" date="2023-09" db="EMBL/GenBank/DDBJ databases">
        <authorList>
            <person name="Rey-Velasco X."/>
        </authorList>
    </citation>
    <scope>NUCLEOTIDE SEQUENCE [LARGE SCALE GENOMIC DNA]</scope>
    <source>
        <strain evidence="1 2">F394</strain>
    </source>
</reference>
<comment type="caution">
    <text evidence="1">The sequence shown here is derived from an EMBL/GenBank/DDBJ whole genome shotgun (WGS) entry which is preliminary data.</text>
</comment>
<keyword evidence="2" id="KW-1185">Reference proteome</keyword>
<dbReference type="InterPro" id="IPR012657">
    <property type="entry name" value="23S_rRNA-intervening_sequence"/>
</dbReference>
<dbReference type="PANTHER" id="PTHR38471">
    <property type="entry name" value="FOUR HELIX BUNDLE PROTEIN"/>
    <property type="match status" value="1"/>
</dbReference>
<evidence type="ECO:0000313" key="1">
    <source>
        <dbReference type="EMBL" id="MDT0631031.1"/>
    </source>
</evidence>
<evidence type="ECO:0000313" key="2">
    <source>
        <dbReference type="Proteomes" id="UP001267426"/>
    </source>
</evidence>
<dbReference type="CDD" id="cd16377">
    <property type="entry name" value="23S_rRNA_IVP_like"/>
    <property type="match status" value="1"/>
</dbReference>
<name>A0ABU3BP09_9BACT</name>
<dbReference type="Gene3D" id="1.20.1440.60">
    <property type="entry name" value="23S rRNA-intervening sequence"/>
    <property type="match status" value="1"/>
</dbReference>
<proteinExistence type="predicted"/>